<organism evidence="4 5">
    <name type="scientific">Brachionus calyciflorus</name>
    <dbReference type="NCBI Taxonomy" id="104777"/>
    <lineage>
        <taxon>Eukaryota</taxon>
        <taxon>Metazoa</taxon>
        <taxon>Spiralia</taxon>
        <taxon>Gnathifera</taxon>
        <taxon>Rotifera</taxon>
        <taxon>Eurotatoria</taxon>
        <taxon>Monogononta</taxon>
        <taxon>Pseudotrocha</taxon>
        <taxon>Ploima</taxon>
        <taxon>Brachionidae</taxon>
        <taxon>Brachionus</taxon>
    </lineage>
</organism>
<feature type="region of interest" description="Disordered" evidence="2">
    <location>
        <begin position="76"/>
        <end position="110"/>
    </location>
</feature>
<dbReference type="GO" id="GO:0002188">
    <property type="term" value="P:translation reinitiation"/>
    <property type="evidence" value="ECO:0007669"/>
    <property type="project" value="TreeGrafter"/>
</dbReference>
<accession>A0A813WSF4</accession>
<dbReference type="InterPro" id="IPR036877">
    <property type="entry name" value="SUI1_dom_sf"/>
</dbReference>
<comment type="caution">
    <text evidence="4">The sequence shown here is derived from an EMBL/GenBank/DDBJ whole genome shotgun (WGS) entry which is preliminary data.</text>
</comment>
<dbReference type="OrthoDB" id="277199at2759"/>
<dbReference type="InterPro" id="IPR050318">
    <property type="entry name" value="DENR/SUI1_TIF"/>
</dbReference>
<evidence type="ECO:0000256" key="1">
    <source>
        <dbReference type="ARBA" id="ARBA00007514"/>
    </source>
</evidence>
<dbReference type="Proteomes" id="UP000663879">
    <property type="component" value="Unassembled WGS sequence"/>
</dbReference>
<dbReference type="GO" id="GO:0003743">
    <property type="term" value="F:translation initiation factor activity"/>
    <property type="evidence" value="ECO:0007669"/>
    <property type="project" value="InterPro"/>
</dbReference>
<sequence>MDPSEDLVAASTAEKTVIYPGPNPNVKYPLTVVYCGECGYPTDLCEFAPNPDACKDWLNKNHPDLFNKMNSLQVGETGATSTEDGDGDKKSAHQKRGGKGQPKSKKEKVPSKIVITKDKRKGNKYVTIITGLASNDIDLEVAKKFFAQRFSCGCSKGENDELTIQGDVIDHLLNVIPDKFSQVTTEMIEVKEK</sequence>
<feature type="domain" description="SUI1" evidence="3">
    <location>
        <begin position="113"/>
        <end position="180"/>
    </location>
</feature>
<dbReference type="EMBL" id="CAJNOC010001327">
    <property type="protein sequence ID" value="CAF0855320.1"/>
    <property type="molecule type" value="Genomic_DNA"/>
</dbReference>
<dbReference type="Pfam" id="PF01253">
    <property type="entry name" value="SUI1"/>
    <property type="match status" value="1"/>
</dbReference>
<dbReference type="Pfam" id="PF21023">
    <property type="entry name" value="DENR_N"/>
    <property type="match status" value="1"/>
</dbReference>
<keyword evidence="5" id="KW-1185">Reference proteome</keyword>
<dbReference type="PANTHER" id="PTHR12789:SF0">
    <property type="entry name" value="DENSITY-REGULATED PROTEIN"/>
    <property type="match status" value="1"/>
</dbReference>
<dbReference type="GO" id="GO:0003729">
    <property type="term" value="F:mRNA binding"/>
    <property type="evidence" value="ECO:0007669"/>
    <property type="project" value="TreeGrafter"/>
</dbReference>
<proteinExistence type="inferred from homology"/>
<dbReference type="SUPFAM" id="SSF55159">
    <property type="entry name" value="eIF1-like"/>
    <property type="match status" value="1"/>
</dbReference>
<dbReference type="CDD" id="cd11607">
    <property type="entry name" value="DENR_C"/>
    <property type="match status" value="1"/>
</dbReference>
<evidence type="ECO:0000313" key="4">
    <source>
        <dbReference type="EMBL" id="CAF0855320.1"/>
    </source>
</evidence>
<dbReference type="InterPro" id="IPR048517">
    <property type="entry name" value="DENR_N"/>
</dbReference>
<gene>
    <name evidence="4" type="ORF">OXX778_LOCUS9166</name>
</gene>
<protein>
    <recommendedName>
        <fullName evidence="3">SUI1 domain-containing protein</fullName>
    </recommendedName>
</protein>
<reference evidence="4" key="1">
    <citation type="submission" date="2021-02" db="EMBL/GenBank/DDBJ databases">
        <authorList>
            <person name="Nowell W R."/>
        </authorList>
    </citation>
    <scope>NUCLEOTIDE SEQUENCE</scope>
    <source>
        <strain evidence="4">Ploen Becks lab</strain>
    </source>
</reference>
<dbReference type="Gene3D" id="3.30.780.10">
    <property type="entry name" value="SUI1-like domain"/>
    <property type="match status" value="1"/>
</dbReference>
<dbReference type="InterPro" id="IPR046447">
    <property type="entry name" value="DENR_C"/>
</dbReference>
<name>A0A813WSF4_9BILA</name>
<feature type="compositionally biased region" description="Basic residues" evidence="2">
    <location>
        <begin position="92"/>
        <end position="106"/>
    </location>
</feature>
<comment type="similarity">
    <text evidence="1">Belongs to the DENR family.</text>
</comment>
<dbReference type="PANTHER" id="PTHR12789">
    <property type="entry name" value="DENSITY-REGULATED PROTEIN HOMOLOG"/>
    <property type="match status" value="1"/>
</dbReference>
<dbReference type="GO" id="GO:0001731">
    <property type="term" value="P:formation of translation preinitiation complex"/>
    <property type="evidence" value="ECO:0007669"/>
    <property type="project" value="TreeGrafter"/>
</dbReference>
<evidence type="ECO:0000313" key="5">
    <source>
        <dbReference type="Proteomes" id="UP000663879"/>
    </source>
</evidence>
<dbReference type="InterPro" id="IPR001950">
    <property type="entry name" value="SUI1"/>
</dbReference>
<evidence type="ECO:0000259" key="3">
    <source>
        <dbReference type="PROSITE" id="PS50296"/>
    </source>
</evidence>
<dbReference type="AlphaFoldDB" id="A0A813WSF4"/>
<evidence type="ECO:0000256" key="2">
    <source>
        <dbReference type="SAM" id="MobiDB-lite"/>
    </source>
</evidence>
<dbReference type="PROSITE" id="PS50296">
    <property type="entry name" value="SUI1"/>
    <property type="match status" value="1"/>
</dbReference>